<dbReference type="EMBL" id="MDYQ01000266">
    <property type="protein sequence ID" value="PRP77408.1"/>
    <property type="molecule type" value="Genomic_DNA"/>
</dbReference>
<evidence type="ECO:0000256" key="2">
    <source>
        <dbReference type="ARBA" id="ARBA00022490"/>
    </source>
</evidence>
<dbReference type="Pfam" id="PF06747">
    <property type="entry name" value="CHCH"/>
    <property type="match status" value="1"/>
</dbReference>
<protein>
    <recommendedName>
        <fullName evidence="5">Cytochrome c oxidase assembly protein COX19</fullName>
    </recommendedName>
</protein>
<evidence type="ECO:0000256" key="1">
    <source>
        <dbReference type="ARBA" id="ARBA00004496"/>
    </source>
</evidence>
<keyword evidence="3" id="KW-1015">Disulfide bond</keyword>
<dbReference type="InParanoid" id="A0A2P6N0B3"/>
<evidence type="ECO:0000256" key="4">
    <source>
        <dbReference type="ARBA" id="ARBA00038223"/>
    </source>
</evidence>
<dbReference type="Gene3D" id="1.10.287.2900">
    <property type="match status" value="1"/>
</dbReference>
<dbReference type="PANTHER" id="PTHR21107">
    <property type="entry name" value="CYTOCHROME C OXIDASE ASSEMBLY PROTEIN COX19"/>
    <property type="match status" value="1"/>
</dbReference>
<evidence type="ECO:0000256" key="5">
    <source>
        <dbReference type="ARBA" id="ARBA00039385"/>
    </source>
</evidence>
<comment type="subcellular location">
    <subcellularLocation>
        <location evidence="1">Cytoplasm</location>
    </subcellularLocation>
</comment>
<gene>
    <name evidence="7" type="ORF">PROFUN_14368</name>
</gene>
<dbReference type="InterPro" id="IPR051383">
    <property type="entry name" value="COX19"/>
</dbReference>
<organism evidence="7 8">
    <name type="scientific">Planoprotostelium fungivorum</name>
    <dbReference type="NCBI Taxonomy" id="1890364"/>
    <lineage>
        <taxon>Eukaryota</taxon>
        <taxon>Amoebozoa</taxon>
        <taxon>Evosea</taxon>
        <taxon>Variosea</taxon>
        <taxon>Cavosteliida</taxon>
        <taxon>Cavosteliaceae</taxon>
        <taxon>Planoprotostelium</taxon>
    </lineage>
</organism>
<dbReference type="FunCoup" id="A0A2P6N0B3">
    <property type="interactions" value="65"/>
</dbReference>
<dbReference type="PANTHER" id="PTHR21107:SF2">
    <property type="entry name" value="CYTOCHROME C OXIDASE ASSEMBLY PROTEIN COX19"/>
    <property type="match status" value="1"/>
</dbReference>
<dbReference type="OrthoDB" id="268594at2759"/>
<evidence type="ECO:0000313" key="7">
    <source>
        <dbReference type="EMBL" id="PRP77408.1"/>
    </source>
</evidence>
<dbReference type="STRING" id="1890364.A0A2P6N0B3"/>
<dbReference type="InterPro" id="IPR010625">
    <property type="entry name" value="CHCH"/>
</dbReference>
<evidence type="ECO:0000256" key="3">
    <source>
        <dbReference type="ARBA" id="ARBA00023157"/>
    </source>
</evidence>
<dbReference type="InterPro" id="IPR009069">
    <property type="entry name" value="Cys_alpha_HP_mot_SF"/>
</dbReference>
<dbReference type="SUPFAM" id="SSF47072">
    <property type="entry name" value="Cysteine alpha-hairpin motif"/>
    <property type="match status" value="1"/>
</dbReference>
<feature type="domain" description="CHCH" evidence="6">
    <location>
        <begin position="19"/>
        <end position="52"/>
    </location>
</feature>
<proteinExistence type="inferred from homology"/>
<dbReference type="GO" id="GO:0033617">
    <property type="term" value="P:mitochondrial respiratory chain complex IV assembly"/>
    <property type="evidence" value="ECO:0007669"/>
    <property type="project" value="TreeGrafter"/>
</dbReference>
<reference evidence="7 8" key="1">
    <citation type="journal article" date="2018" name="Genome Biol. Evol.">
        <title>Multiple Roots of Fruiting Body Formation in Amoebozoa.</title>
        <authorList>
            <person name="Hillmann F."/>
            <person name="Forbes G."/>
            <person name="Novohradska S."/>
            <person name="Ferling I."/>
            <person name="Riege K."/>
            <person name="Groth M."/>
            <person name="Westermann M."/>
            <person name="Marz M."/>
            <person name="Spaller T."/>
            <person name="Winckler T."/>
            <person name="Schaap P."/>
            <person name="Glockner G."/>
        </authorList>
    </citation>
    <scope>NUCLEOTIDE SEQUENCE [LARGE SCALE GENOMIC DNA]</scope>
    <source>
        <strain evidence="7 8">Jena</strain>
    </source>
</reference>
<dbReference type="Proteomes" id="UP000241769">
    <property type="component" value="Unassembled WGS sequence"/>
</dbReference>
<name>A0A2P6N0B3_9EUKA</name>
<comment type="similarity">
    <text evidence="4">Belongs to the COX19 family.</text>
</comment>
<evidence type="ECO:0000313" key="8">
    <source>
        <dbReference type="Proteomes" id="UP000241769"/>
    </source>
</evidence>
<dbReference type="AlphaFoldDB" id="A0A2P6N0B3"/>
<dbReference type="PROSITE" id="PS51808">
    <property type="entry name" value="CHCH"/>
    <property type="match status" value="1"/>
</dbReference>
<keyword evidence="2" id="KW-0963">Cytoplasm</keyword>
<keyword evidence="8" id="KW-1185">Reference proteome</keyword>
<dbReference type="GO" id="GO:0005758">
    <property type="term" value="C:mitochondrial intermembrane space"/>
    <property type="evidence" value="ECO:0007669"/>
    <property type="project" value="TreeGrafter"/>
</dbReference>
<comment type="caution">
    <text evidence="7">The sequence shown here is derived from an EMBL/GenBank/DDBJ whole genome shotgun (WGS) entry which is preliminary data.</text>
</comment>
<evidence type="ECO:0000259" key="6">
    <source>
        <dbReference type="Pfam" id="PF06747"/>
    </source>
</evidence>
<sequence length="75" mass="8907">MQVSGPEKGAFPLDHFHECSEQMKKYMQCLKVNENHPSRCKEESKAYLGCRMDKELMAKEEWKHLGFEEDDKEKK</sequence>
<accession>A0A2P6N0B3</accession>